<keyword evidence="6 7" id="KW-0749">Sporulation</keyword>
<comment type="function">
    <text evidence="7">Binds to sigma F and blocks its ability to form an RNA polymerase holoenzyme (E-sigma F). Phosphorylates SpoIIAA on a serine residue. This phosphorylation may enable SpoIIAA to act as an anti-anti-sigma factor that counteracts SpoIIAB and thus releases sigma F from inhibition.</text>
</comment>
<dbReference type="Proteomes" id="UP000284598">
    <property type="component" value="Unassembled WGS sequence"/>
</dbReference>
<accession>A0A413RYI2</accession>
<dbReference type="EC" id="2.7.11.1" evidence="7"/>
<comment type="similarity">
    <text evidence="7">Belongs to the anti-sigma-factor family.</text>
</comment>
<reference evidence="9 10" key="1">
    <citation type="submission" date="2018-08" db="EMBL/GenBank/DDBJ databases">
        <title>A genome reference for cultivated species of the human gut microbiota.</title>
        <authorList>
            <person name="Zou Y."/>
            <person name="Xue W."/>
            <person name="Luo G."/>
        </authorList>
    </citation>
    <scope>NUCLEOTIDE SEQUENCE [LARGE SCALE GENOMIC DNA]</scope>
    <source>
        <strain evidence="9 10">AM43-2</strain>
    </source>
</reference>
<evidence type="ECO:0000256" key="4">
    <source>
        <dbReference type="ARBA" id="ARBA00022777"/>
    </source>
</evidence>
<keyword evidence="5 7" id="KW-0067">ATP-binding</keyword>
<keyword evidence="2 7" id="KW-0808">Transferase</keyword>
<name>A0A413RYI2_9FIRM</name>
<sequence length="194" mass="21776">MENKSKENNMTLEFDAKSENESLARIAVASFLTEIDPTIEEINDIKTAVSEAVTNSIVHGYNEGPGKITLKCKLVCNQYEKQDTYTVSSFITIEIKDLGVGITNIEKAREPLFTTKPEFERSGMGFMFMEMFMNKVDVISEPGKGTTVIMEKKLKKVIEKNSIKSSQYNSKLMSHTNSKSIGLVNLKEKSDQRA</sequence>
<comment type="caution">
    <text evidence="9">The sequence shown here is derived from an EMBL/GenBank/DDBJ whole genome shotgun (WGS) entry which is preliminary data.</text>
</comment>
<proteinExistence type="inferred from homology"/>
<keyword evidence="4 7" id="KW-0418">Kinase</keyword>
<dbReference type="NCBIfam" id="TIGR01925">
    <property type="entry name" value="spIIAB"/>
    <property type="match status" value="1"/>
</dbReference>
<dbReference type="GO" id="GO:0030435">
    <property type="term" value="P:sporulation resulting in formation of a cellular spore"/>
    <property type="evidence" value="ECO:0007669"/>
    <property type="project" value="UniProtKB-KW"/>
</dbReference>
<evidence type="ECO:0000256" key="6">
    <source>
        <dbReference type="ARBA" id="ARBA00022969"/>
    </source>
</evidence>
<dbReference type="GO" id="GO:0030436">
    <property type="term" value="P:asexual sporulation"/>
    <property type="evidence" value="ECO:0007669"/>
    <property type="project" value="UniProtKB-UniRule"/>
</dbReference>
<evidence type="ECO:0000256" key="1">
    <source>
        <dbReference type="ARBA" id="ARBA00022527"/>
    </source>
</evidence>
<comment type="catalytic activity">
    <reaction evidence="7">
        <text>L-threonyl-[protein] + ATP = O-phospho-L-threonyl-[protein] + ADP + H(+)</text>
        <dbReference type="Rhea" id="RHEA:46608"/>
        <dbReference type="Rhea" id="RHEA-COMP:11060"/>
        <dbReference type="Rhea" id="RHEA-COMP:11605"/>
        <dbReference type="ChEBI" id="CHEBI:15378"/>
        <dbReference type="ChEBI" id="CHEBI:30013"/>
        <dbReference type="ChEBI" id="CHEBI:30616"/>
        <dbReference type="ChEBI" id="CHEBI:61977"/>
        <dbReference type="ChEBI" id="CHEBI:456216"/>
        <dbReference type="EC" id="2.7.11.1"/>
    </reaction>
</comment>
<organism evidence="9 10">
    <name type="scientific">Eubacterium ventriosum</name>
    <dbReference type="NCBI Taxonomy" id="39496"/>
    <lineage>
        <taxon>Bacteria</taxon>
        <taxon>Bacillati</taxon>
        <taxon>Bacillota</taxon>
        <taxon>Clostridia</taxon>
        <taxon>Eubacteriales</taxon>
        <taxon>Eubacteriaceae</taxon>
        <taxon>Eubacterium</taxon>
    </lineage>
</organism>
<dbReference type="GO" id="GO:0106310">
    <property type="term" value="F:protein serine kinase activity"/>
    <property type="evidence" value="ECO:0007669"/>
    <property type="project" value="RHEA"/>
</dbReference>
<dbReference type="Gene3D" id="3.30.565.10">
    <property type="entry name" value="Histidine kinase-like ATPase, C-terminal domain"/>
    <property type="match status" value="1"/>
</dbReference>
<evidence type="ECO:0000256" key="7">
    <source>
        <dbReference type="HAMAP-Rule" id="MF_00637"/>
    </source>
</evidence>
<dbReference type="GO" id="GO:0042174">
    <property type="term" value="P:negative regulation of sporulation resulting in formation of a cellular spore"/>
    <property type="evidence" value="ECO:0007669"/>
    <property type="project" value="InterPro"/>
</dbReference>
<evidence type="ECO:0000313" key="10">
    <source>
        <dbReference type="Proteomes" id="UP000284598"/>
    </source>
</evidence>
<keyword evidence="3 7" id="KW-0547">Nucleotide-binding</keyword>
<dbReference type="SMART" id="SM00387">
    <property type="entry name" value="HATPase_c"/>
    <property type="match status" value="1"/>
</dbReference>
<evidence type="ECO:0000259" key="8">
    <source>
        <dbReference type="SMART" id="SM00387"/>
    </source>
</evidence>
<dbReference type="InterPro" id="IPR010194">
    <property type="entry name" value="Anti-sigma_F"/>
</dbReference>
<dbReference type="PANTHER" id="PTHR35526">
    <property type="entry name" value="ANTI-SIGMA-F FACTOR RSBW-RELATED"/>
    <property type="match status" value="1"/>
</dbReference>
<evidence type="ECO:0000256" key="3">
    <source>
        <dbReference type="ARBA" id="ARBA00022741"/>
    </source>
</evidence>
<dbReference type="PANTHER" id="PTHR35526:SF3">
    <property type="entry name" value="ANTI-SIGMA-F FACTOR RSBW"/>
    <property type="match status" value="1"/>
</dbReference>
<dbReference type="AlphaFoldDB" id="A0A413RYI2"/>
<protein>
    <recommendedName>
        <fullName evidence="7">Anti-sigma F factor</fullName>
        <ecNumber evidence="7">2.7.11.1</ecNumber>
    </recommendedName>
    <alternativeName>
        <fullName evidence="7">Stage II sporulation protein AB</fullName>
    </alternativeName>
</protein>
<evidence type="ECO:0000256" key="5">
    <source>
        <dbReference type="ARBA" id="ARBA00022840"/>
    </source>
</evidence>
<dbReference type="EMBL" id="QSFO01000009">
    <property type="protein sequence ID" value="RHA53716.1"/>
    <property type="molecule type" value="Genomic_DNA"/>
</dbReference>
<dbReference type="GO" id="GO:0004674">
    <property type="term" value="F:protein serine/threonine kinase activity"/>
    <property type="evidence" value="ECO:0007669"/>
    <property type="project" value="UniProtKB-KW"/>
</dbReference>
<comment type="catalytic activity">
    <reaction evidence="7">
        <text>L-seryl-[protein] + ATP = O-phospho-L-seryl-[protein] + ADP + H(+)</text>
        <dbReference type="Rhea" id="RHEA:17989"/>
        <dbReference type="Rhea" id="RHEA-COMP:9863"/>
        <dbReference type="Rhea" id="RHEA-COMP:11604"/>
        <dbReference type="ChEBI" id="CHEBI:15378"/>
        <dbReference type="ChEBI" id="CHEBI:29999"/>
        <dbReference type="ChEBI" id="CHEBI:30616"/>
        <dbReference type="ChEBI" id="CHEBI:83421"/>
        <dbReference type="ChEBI" id="CHEBI:456216"/>
        <dbReference type="EC" id="2.7.11.1"/>
    </reaction>
</comment>
<dbReference type="GO" id="GO:0016989">
    <property type="term" value="F:sigma factor antagonist activity"/>
    <property type="evidence" value="ECO:0007669"/>
    <property type="project" value="InterPro"/>
</dbReference>
<dbReference type="HAMAP" id="MF_00637">
    <property type="entry name" value="Anti_sigma_F"/>
    <property type="match status" value="1"/>
</dbReference>
<evidence type="ECO:0000313" key="9">
    <source>
        <dbReference type="EMBL" id="RHA53716.1"/>
    </source>
</evidence>
<dbReference type="InterPro" id="IPR003594">
    <property type="entry name" value="HATPase_dom"/>
</dbReference>
<dbReference type="Pfam" id="PF13581">
    <property type="entry name" value="HATPase_c_2"/>
    <property type="match status" value="1"/>
</dbReference>
<dbReference type="InterPro" id="IPR050267">
    <property type="entry name" value="Anti-sigma-factor_SerPK"/>
</dbReference>
<dbReference type="SUPFAM" id="SSF55874">
    <property type="entry name" value="ATPase domain of HSP90 chaperone/DNA topoisomerase II/histidine kinase"/>
    <property type="match status" value="1"/>
</dbReference>
<dbReference type="InterPro" id="IPR036890">
    <property type="entry name" value="HATPase_C_sf"/>
</dbReference>
<keyword evidence="1 7" id="KW-0723">Serine/threonine-protein kinase</keyword>
<evidence type="ECO:0000256" key="2">
    <source>
        <dbReference type="ARBA" id="ARBA00022679"/>
    </source>
</evidence>
<gene>
    <name evidence="7" type="primary">spoIIAB</name>
    <name evidence="9" type="ORF">DW929_08690</name>
</gene>
<dbReference type="GO" id="GO:0005524">
    <property type="term" value="F:ATP binding"/>
    <property type="evidence" value="ECO:0007669"/>
    <property type="project" value="UniProtKB-KW"/>
</dbReference>
<feature type="domain" description="Histidine kinase/HSP90-like ATPase" evidence="8">
    <location>
        <begin position="40"/>
        <end position="156"/>
    </location>
</feature>